<dbReference type="InterPro" id="IPR051421">
    <property type="entry name" value="RNA_Proc_DNA_Dmg_Regulator"/>
</dbReference>
<keyword evidence="5" id="KW-0507">mRNA processing</keyword>
<dbReference type="AlphaFoldDB" id="A0A9W7XFM7"/>
<keyword evidence="13" id="KW-1185">Reference proteome</keyword>
<comment type="subcellular location">
    <subcellularLocation>
        <location evidence="2">Cytoplasm</location>
    </subcellularLocation>
    <subcellularLocation>
        <location evidence="1">Nucleus</location>
    </subcellularLocation>
</comment>
<dbReference type="Pfam" id="PF22782">
    <property type="entry name" value="SDE2"/>
    <property type="match status" value="1"/>
</dbReference>
<dbReference type="PANTHER" id="PTHR12786">
    <property type="entry name" value="SPLICING FACTOR SF3A-RELATED"/>
    <property type="match status" value="1"/>
</dbReference>
<protein>
    <recommendedName>
        <fullName evidence="11">SDE2-like domain-containing protein</fullName>
    </recommendedName>
</protein>
<dbReference type="Proteomes" id="UP001145021">
    <property type="component" value="Unassembled WGS sequence"/>
</dbReference>
<evidence type="ECO:0000313" key="12">
    <source>
        <dbReference type="EMBL" id="KAJ1643488.1"/>
    </source>
</evidence>
<dbReference type="GO" id="GO:0008380">
    <property type="term" value="P:RNA splicing"/>
    <property type="evidence" value="ECO:0007669"/>
    <property type="project" value="UniProtKB-KW"/>
</dbReference>
<evidence type="ECO:0000256" key="8">
    <source>
        <dbReference type="ARBA" id="ARBA00023306"/>
    </source>
</evidence>
<evidence type="ECO:0000256" key="2">
    <source>
        <dbReference type="ARBA" id="ARBA00004496"/>
    </source>
</evidence>
<dbReference type="PANTHER" id="PTHR12786:SF1">
    <property type="entry name" value="SPLICING REGULATOR SDE2"/>
    <property type="match status" value="1"/>
</dbReference>
<sequence>MLVLVNVPDKRVLSFDICYLQPLKDLETKLCQQLGCESAFLSSMYIAGRHGLSAQETLVSSAMPWLTLRSRVLGGKGGFGSTLRSQGNKMSKKKPADYDNCRDIYGRRLKTLKDAKEIVDKAEAAEKAKEEAKERRRKKIADGLMEKPAKKHRFDDVDYIDESEETVEVTRTIARKALKKKNCDEIIAKDSQTGSSKNCLAIPLFDGNIDELSSSDSDGTDPDNSSSEKR</sequence>
<reference evidence="12" key="1">
    <citation type="submission" date="2022-07" db="EMBL/GenBank/DDBJ databases">
        <title>Phylogenomic reconstructions and comparative analyses of Kickxellomycotina fungi.</title>
        <authorList>
            <person name="Reynolds N.K."/>
            <person name="Stajich J.E."/>
            <person name="Barry K."/>
            <person name="Grigoriev I.V."/>
            <person name="Crous P."/>
            <person name="Smith M.E."/>
        </authorList>
    </citation>
    <scope>NUCLEOTIDE SEQUENCE</scope>
    <source>
        <strain evidence="12">NBRC 105413</strain>
    </source>
</reference>
<evidence type="ECO:0000256" key="9">
    <source>
        <dbReference type="SAM" id="Coils"/>
    </source>
</evidence>
<feature type="compositionally biased region" description="Polar residues" evidence="10">
    <location>
        <begin position="211"/>
        <end position="230"/>
    </location>
</feature>
<evidence type="ECO:0000256" key="4">
    <source>
        <dbReference type="ARBA" id="ARBA00022490"/>
    </source>
</evidence>
<dbReference type="GO" id="GO:0006397">
    <property type="term" value="P:mRNA processing"/>
    <property type="evidence" value="ECO:0007669"/>
    <property type="project" value="UniProtKB-KW"/>
</dbReference>
<evidence type="ECO:0000256" key="10">
    <source>
        <dbReference type="SAM" id="MobiDB-lite"/>
    </source>
</evidence>
<feature type="coiled-coil region" evidence="9">
    <location>
        <begin position="112"/>
        <end position="142"/>
    </location>
</feature>
<evidence type="ECO:0000256" key="5">
    <source>
        <dbReference type="ARBA" id="ARBA00022664"/>
    </source>
</evidence>
<keyword evidence="9" id="KW-0175">Coiled coil</keyword>
<comment type="caution">
    <text evidence="12">The sequence shown here is derived from an EMBL/GenBank/DDBJ whole genome shotgun (WGS) entry which is preliminary data.</text>
</comment>
<keyword evidence="8" id="KW-0131">Cell cycle</keyword>
<evidence type="ECO:0000259" key="11">
    <source>
        <dbReference type="Pfam" id="PF22782"/>
    </source>
</evidence>
<evidence type="ECO:0000256" key="1">
    <source>
        <dbReference type="ARBA" id="ARBA00004123"/>
    </source>
</evidence>
<comment type="similarity">
    <text evidence="3">Belongs to the SDE2 family.</text>
</comment>
<organism evidence="12 13">
    <name type="scientific">Coemansia asiatica</name>
    <dbReference type="NCBI Taxonomy" id="1052880"/>
    <lineage>
        <taxon>Eukaryota</taxon>
        <taxon>Fungi</taxon>
        <taxon>Fungi incertae sedis</taxon>
        <taxon>Zoopagomycota</taxon>
        <taxon>Kickxellomycotina</taxon>
        <taxon>Kickxellomycetes</taxon>
        <taxon>Kickxellales</taxon>
        <taxon>Kickxellaceae</taxon>
        <taxon>Coemansia</taxon>
    </lineage>
</organism>
<dbReference type="InterPro" id="IPR053822">
    <property type="entry name" value="SDE2-like_dom"/>
</dbReference>
<feature type="region of interest" description="Disordered" evidence="10">
    <location>
        <begin position="208"/>
        <end position="230"/>
    </location>
</feature>
<evidence type="ECO:0000256" key="6">
    <source>
        <dbReference type="ARBA" id="ARBA00023187"/>
    </source>
</evidence>
<keyword evidence="4" id="KW-0963">Cytoplasm</keyword>
<evidence type="ECO:0000256" key="7">
    <source>
        <dbReference type="ARBA" id="ARBA00023242"/>
    </source>
</evidence>
<dbReference type="GO" id="GO:0005737">
    <property type="term" value="C:cytoplasm"/>
    <property type="evidence" value="ECO:0007669"/>
    <property type="project" value="UniProtKB-SubCell"/>
</dbReference>
<feature type="domain" description="SDE2-like" evidence="11">
    <location>
        <begin position="74"/>
        <end position="172"/>
    </location>
</feature>
<accession>A0A9W7XFM7</accession>
<gene>
    <name evidence="12" type="ORF">LPJ64_004737</name>
</gene>
<keyword evidence="6" id="KW-0508">mRNA splicing</keyword>
<evidence type="ECO:0000256" key="3">
    <source>
        <dbReference type="ARBA" id="ARBA00008726"/>
    </source>
</evidence>
<dbReference type="EMBL" id="JANBOH010000250">
    <property type="protein sequence ID" value="KAJ1643488.1"/>
    <property type="molecule type" value="Genomic_DNA"/>
</dbReference>
<proteinExistence type="inferred from homology"/>
<keyword evidence="7" id="KW-0539">Nucleus</keyword>
<name>A0A9W7XFM7_9FUNG</name>
<dbReference type="GO" id="GO:0005634">
    <property type="term" value="C:nucleus"/>
    <property type="evidence" value="ECO:0007669"/>
    <property type="project" value="UniProtKB-SubCell"/>
</dbReference>
<evidence type="ECO:0000313" key="13">
    <source>
        <dbReference type="Proteomes" id="UP001145021"/>
    </source>
</evidence>